<dbReference type="InterPro" id="IPR007138">
    <property type="entry name" value="ABM_dom"/>
</dbReference>
<protein>
    <submittedName>
        <fullName evidence="2">Heme-degrading monooxygenase HmoA</fullName>
    </submittedName>
</protein>
<dbReference type="Pfam" id="PF03992">
    <property type="entry name" value="ABM"/>
    <property type="match status" value="1"/>
</dbReference>
<dbReference type="SUPFAM" id="SSF54909">
    <property type="entry name" value="Dimeric alpha+beta barrel"/>
    <property type="match status" value="1"/>
</dbReference>
<dbReference type="EMBL" id="JAVDSC010000001">
    <property type="protein sequence ID" value="MDR6628233.1"/>
    <property type="molecule type" value="Genomic_DNA"/>
</dbReference>
<evidence type="ECO:0000313" key="3">
    <source>
        <dbReference type="Proteomes" id="UP001262767"/>
    </source>
</evidence>
<organism evidence="2 3">
    <name type="scientific">Acinetobacter lwoffii</name>
    <dbReference type="NCBI Taxonomy" id="28090"/>
    <lineage>
        <taxon>Bacteria</taxon>
        <taxon>Pseudomonadati</taxon>
        <taxon>Pseudomonadota</taxon>
        <taxon>Gammaproteobacteria</taxon>
        <taxon>Moraxellales</taxon>
        <taxon>Moraxellaceae</taxon>
        <taxon>Acinetobacter</taxon>
    </lineage>
</organism>
<proteinExistence type="predicted"/>
<keyword evidence="2" id="KW-0560">Oxidoreductase</keyword>
<keyword evidence="2" id="KW-0503">Monooxygenase</keyword>
<dbReference type="RefSeq" id="WP_224216319.1">
    <property type="nucleotide sequence ID" value="NZ_JAVDSC010000001.1"/>
</dbReference>
<dbReference type="Proteomes" id="UP001262767">
    <property type="component" value="Unassembled WGS sequence"/>
</dbReference>
<name>A0AAW8LJP0_ACILW</name>
<feature type="domain" description="ABM" evidence="1">
    <location>
        <begin position="1"/>
        <end position="63"/>
    </location>
</feature>
<accession>A0AAW8LJP0</accession>
<dbReference type="GO" id="GO:0004497">
    <property type="term" value="F:monooxygenase activity"/>
    <property type="evidence" value="ECO:0007669"/>
    <property type="project" value="UniProtKB-KW"/>
</dbReference>
<evidence type="ECO:0000259" key="1">
    <source>
        <dbReference type="Pfam" id="PF03992"/>
    </source>
</evidence>
<reference evidence="2" key="1">
    <citation type="submission" date="2023-07" db="EMBL/GenBank/DDBJ databases">
        <title>Sorghum-associated microbial communities from plants grown in Nebraska, USA.</title>
        <authorList>
            <person name="Schachtman D."/>
        </authorList>
    </citation>
    <scope>NUCLEOTIDE SEQUENCE</scope>
    <source>
        <strain evidence="2">BE44</strain>
    </source>
</reference>
<dbReference type="Gene3D" id="3.30.70.100">
    <property type="match status" value="1"/>
</dbReference>
<comment type="caution">
    <text evidence="2">The sequence shown here is derived from an EMBL/GenBank/DDBJ whole genome shotgun (WGS) entry which is preliminary data.</text>
</comment>
<sequence length="81" mass="9443">MFIAVYCFKIKPATKEAFIQAWKTRTESIYLVLGSLGSRLHKEEKTGDYIGYAQWSSRTHWENSDFSCLNSEAYFHSTHQT</sequence>
<dbReference type="InterPro" id="IPR011008">
    <property type="entry name" value="Dimeric_a/b-barrel"/>
</dbReference>
<dbReference type="AlphaFoldDB" id="A0AAW8LJP0"/>
<evidence type="ECO:0000313" key="2">
    <source>
        <dbReference type="EMBL" id="MDR6628233.1"/>
    </source>
</evidence>
<gene>
    <name evidence="2" type="ORF">J2X86_000221</name>
</gene>